<proteinExistence type="inferred from homology"/>
<dbReference type="Pfam" id="PF00912">
    <property type="entry name" value="Transgly"/>
    <property type="match status" value="1"/>
</dbReference>
<keyword evidence="8" id="KW-0378">Hydrolase</keyword>
<dbReference type="GO" id="GO:0008955">
    <property type="term" value="F:peptidoglycan glycosyltransferase activity"/>
    <property type="evidence" value="ECO:0007669"/>
    <property type="project" value="UniProtKB-EC"/>
</dbReference>
<sequence length="805" mass="90865">MTISTPIRLVVGSMWNKIILHISQWKRYQKALALCFLVALFFFWVVPLSDPVFEDHYATTLETRDGQLLAAIIADDGQWRFPQRDTVPDRFAQCIRLFEDEYFDYHPGINPVSIFHALLSNIRAGSIRRGGSTLSMQVIRMSRHNPARTFGEKILESFMALKLELLYSKEQILVMYSAHAPFGGNVVGLDAAAWRYYGRSADQLSWGEAAALAVLPNSPALIFPGRNDELLENKRAFLLAKLLDRGIIDSLTYRLSLVEELPGRPKPLPQLAPHLLTRAIKDGKLGQRTVVTLDTRLQRYVYQKTHEHMEALVENHIHNAAVLVVEIATGEAKAYLGNTDAGHLHGEHVDVITAQRSTGSLLKPFLYAAAIDDGQIAPRQLTKDYPLIHKGFSPKNFDKKYRGAVSADEALRRSLNLPFVNLLIDYGYERFHHKLQELGMSSLRFGPDHYGLSIILGGSESSLWELTNMYTNMYRVYDGGKTRPVTRTYDSRDYGLLSYDTEVDQNRYMDVRTSPLSVGGIWSALTAMTDLNRPEDFENWERLNGSSDVAWKTGTSYGFRDAWSIGINGQYVVGVWVGNADGEGRSGLVGVRAAAPLMFDVFEALDGTLDLSAPTHETIAAEICILSGHRAGDYCESTRAESVPLSVGQSEICPYHEQLHLDSTERYQVNSACYSVQNMVQSNWFILPPVQAWYYRRYHSDYRAVPEFMPACQETDDRKHMSFIYPKDQSKIYIPNEIDGKKGQAIFEIAHQDIHQQVYWHMDGDYLGQTTVPHQMGIVAEAGDHTLYVLDEEGQSLALKFEVIN</sequence>
<protein>
    <recommendedName>
        <fullName evidence="10">peptidoglycan glycosyltransferase</fullName>
        <ecNumber evidence="10">2.4.99.28</ecNumber>
    </recommendedName>
</protein>
<dbReference type="InterPro" id="IPR050396">
    <property type="entry name" value="Glycosyltr_51/Transpeptidase"/>
</dbReference>
<evidence type="ECO:0000259" key="13">
    <source>
        <dbReference type="Pfam" id="PF00905"/>
    </source>
</evidence>
<keyword evidence="12" id="KW-1133">Transmembrane helix</keyword>
<dbReference type="PANTHER" id="PTHR32282:SF15">
    <property type="entry name" value="PENICILLIN-BINDING PROTEIN 1C"/>
    <property type="match status" value="1"/>
</dbReference>
<keyword evidence="12" id="KW-0472">Membrane</keyword>
<evidence type="ECO:0000256" key="12">
    <source>
        <dbReference type="SAM" id="Phobius"/>
    </source>
</evidence>
<evidence type="ECO:0000256" key="10">
    <source>
        <dbReference type="ARBA" id="ARBA00044770"/>
    </source>
</evidence>
<feature type="domain" description="Glycosyl transferase family 51" evidence="14">
    <location>
        <begin position="76"/>
        <end position="241"/>
    </location>
</feature>
<dbReference type="InterPro" id="IPR001264">
    <property type="entry name" value="Glyco_trans_51"/>
</dbReference>
<accession>A0A1M6NY90</accession>
<dbReference type="EMBL" id="FRAA01000002">
    <property type="protein sequence ID" value="SHK00709.1"/>
    <property type="molecule type" value="Genomic_DNA"/>
</dbReference>
<keyword evidence="4" id="KW-0121">Carboxypeptidase</keyword>
<evidence type="ECO:0000256" key="7">
    <source>
        <dbReference type="ARBA" id="ARBA00022679"/>
    </source>
</evidence>
<dbReference type="Proteomes" id="UP000184474">
    <property type="component" value="Unassembled WGS sequence"/>
</dbReference>
<dbReference type="SUPFAM" id="SSF56601">
    <property type="entry name" value="beta-lactamase/transpeptidase-like"/>
    <property type="match status" value="1"/>
</dbReference>
<dbReference type="RefSeq" id="WP_084190449.1">
    <property type="nucleotide sequence ID" value="NZ_FRAA01000002.1"/>
</dbReference>
<dbReference type="GO" id="GO:0006508">
    <property type="term" value="P:proteolysis"/>
    <property type="evidence" value="ECO:0007669"/>
    <property type="project" value="UniProtKB-KW"/>
</dbReference>
<dbReference type="InterPro" id="IPR036950">
    <property type="entry name" value="PBP_transglycosylase"/>
</dbReference>
<evidence type="ECO:0000259" key="15">
    <source>
        <dbReference type="Pfam" id="PF06832"/>
    </source>
</evidence>
<organism evidence="16 17">
    <name type="scientific">Reichenbachiella agariperforans</name>
    <dbReference type="NCBI Taxonomy" id="156994"/>
    <lineage>
        <taxon>Bacteria</taxon>
        <taxon>Pseudomonadati</taxon>
        <taxon>Bacteroidota</taxon>
        <taxon>Cytophagia</taxon>
        <taxon>Cytophagales</taxon>
        <taxon>Reichenbachiellaceae</taxon>
        <taxon>Reichenbachiella</taxon>
    </lineage>
</organism>
<dbReference type="STRING" id="156994.SAMN04488028_102468"/>
<dbReference type="EC" id="2.4.99.28" evidence="10"/>
<keyword evidence="12" id="KW-0812">Transmembrane</keyword>
<comment type="similarity">
    <text evidence="2">In the C-terminal section; belongs to the transpeptidase family.</text>
</comment>
<evidence type="ECO:0000256" key="1">
    <source>
        <dbReference type="ARBA" id="ARBA00004752"/>
    </source>
</evidence>
<evidence type="ECO:0000256" key="6">
    <source>
        <dbReference type="ARBA" id="ARBA00022676"/>
    </source>
</evidence>
<evidence type="ECO:0000313" key="17">
    <source>
        <dbReference type="Proteomes" id="UP000184474"/>
    </source>
</evidence>
<dbReference type="InterPro" id="IPR001460">
    <property type="entry name" value="PCN-bd_Tpept"/>
</dbReference>
<keyword evidence="5" id="KW-0645">Protease</keyword>
<evidence type="ECO:0000256" key="11">
    <source>
        <dbReference type="ARBA" id="ARBA00049902"/>
    </source>
</evidence>
<keyword evidence="9" id="KW-0511">Multifunctional enzyme</keyword>
<dbReference type="PANTHER" id="PTHR32282">
    <property type="entry name" value="BINDING PROTEIN TRANSPEPTIDASE, PUTATIVE-RELATED"/>
    <property type="match status" value="1"/>
</dbReference>
<comment type="catalytic activity">
    <reaction evidence="11">
        <text>[GlcNAc-(1-&gt;4)-Mur2Ac(oyl-L-Ala-gamma-D-Glu-L-Lys-D-Ala-D-Ala)](n)-di-trans,octa-cis-undecaprenyl diphosphate + beta-D-GlcNAc-(1-&gt;4)-Mur2Ac(oyl-L-Ala-gamma-D-Glu-L-Lys-D-Ala-D-Ala)-di-trans,octa-cis-undecaprenyl diphosphate = [GlcNAc-(1-&gt;4)-Mur2Ac(oyl-L-Ala-gamma-D-Glu-L-Lys-D-Ala-D-Ala)](n+1)-di-trans,octa-cis-undecaprenyl diphosphate + di-trans,octa-cis-undecaprenyl diphosphate + H(+)</text>
        <dbReference type="Rhea" id="RHEA:23708"/>
        <dbReference type="Rhea" id="RHEA-COMP:9602"/>
        <dbReference type="Rhea" id="RHEA-COMP:9603"/>
        <dbReference type="ChEBI" id="CHEBI:15378"/>
        <dbReference type="ChEBI" id="CHEBI:58405"/>
        <dbReference type="ChEBI" id="CHEBI:60033"/>
        <dbReference type="ChEBI" id="CHEBI:78435"/>
        <dbReference type="EC" id="2.4.99.28"/>
    </reaction>
</comment>
<evidence type="ECO:0000313" key="16">
    <source>
        <dbReference type="EMBL" id="SHK00709.1"/>
    </source>
</evidence>
<comment type="pathway">
    <text evidence="1">Cell wall biogenesis; peptidoglycan biosynthesis.</text>
</comment>
<dbReference type="NCBIfam" id="TIGR02073">
    <property type="entry name" value="PBP_1c"/>
    <property type="match status" value="1"/>
</dbReference>
<dbReference type="InterPro" id="IPR012338">
    <property type="entry name" value="Beta-lactam/transpept-like"/>
</dbReference>
<dbReference type="InterPro" id="IPR023346">
    <property type="entry name" value="Lysozyme-like_dom_sf"/>
</dbReference>
<comment type="similarity">
    <text evidence="3">In the N-terminal section; belongs to the glycosyltransferase 51 family.</text>
</comment>
<evidence type="ECO:0000259" key="14">
    <source>
        <dbReference type="Pfam" id="PF00912"/>
    </source>
</evidence>
<keyword evidence="17" id="KW-1185">Reference proteome</keyword>
<evidence type="ECO:0000256" key="5">
    <source>
        <dbReference type="ARBA" id="ARBA00022670"/>
    </source>
</evidence>
<dbReference type="InterPro" id="IPR009647">
    <property type="entry name" value="PBP_C"/>
</dbReference>
<dbReference type="GO" id="GO:0004180">
    <property type="term" value="F:carboxypeptidase activity"/>
    <property type="evidence" value="ECO:0007669"/>
    <property type="project" value="UniProtKB-KW"/>
</dbReference>
<evidence type="ECO:0000256" key="8">
    <source>
        <dbReference type="ARBA" id="ARBA00022801"/>
    </source>
</evidence>
<dbReference type="InterPro" id="IPR011815">
    <property type="entry name" value="PBP_1c"/>
</dbReference>
<dbReference type="Pfam" id="PF06832">
    <property type="entry name" value="BiPBP_C"/>
    <property type="match status" value="1"/>
</dbReference>
<dbReference type="Pfam" id="PF00905">
    <property type="entry name" value="Transpeptidase"/>
    <property type="match status" value="1"/>
</dbReference>
<dbReference type="GO" id="GO:0030288">
    <property type="term" value="C:outer membrane-bounded periplasmic space"/>
    <property type="evidence" value="ECO:0007669"/>
    <property type="project" value="TreeGrafter"/>
</dbReference>
<evidence type="ECO:0000256" key="4">
    <source>
        <dbReference type="ARBA" id="ARBA00022645"/>
    </source>
</evidence>
<dbReference type="Gene3D" id="1.10.3810.10">
    <property type="entry name" value="Biosynthetic peptidoglycan transglycosylase-like"/>
    <property type="match status" value="1"/>
</dbReference>
<dbReference type="SUPFAM" id="SSF53955">
    <property type="entry name" value="Lysozyme-like"/>
    <property type="match status" value="1"/>
</dbReference>
<keyword evidence="6" id="KW-0328">Glycosyltransferase</keyword>
<evidence type="ECO:0000256" key="3">
    <source>
        <dbReference type="ARBA" id="ARBA00007739"/>
    </source>
</evidence>
<dbReference type="GO" id="GO:0008658">
    <property type="term" value="F:penicillin binding"/>
    <property type="evidence" value="ECO:0007669"/>
    <property type="project" value="InterPro"/>
</dbReference>
<feature type="transmembrane region" description="Helical" evidence="12">
    <location>
        <begin position="31"/>
        <end position="49"/>
    </location>
</feature>
<name>A0A1M6NY90_REIAG</name>
<dbReference type="AlphaFoldDB" id="A0A1M6NY90"/>
<gene>
    <name evidence="16" type="ORF">SAMN04488028_102468</name>
</gene>
<dbReference type="GO" id="GO:0009252">
    <property type="term" value="P:peptidoglycan biosynthetic process"/>
    <property type="evidence" value="ECO:0007669"/>
    <property type="project" value="InterPro"/>
</dbReference>
<keyword evidence="7" id="KW-0808">Transferase</keyword>
<evidence type="ECO:0000256" key="2">
    <source>
        <dbReference type="ARBA" id="ARBA00007090"/>
    </source>
</evidence>
<reference evidence="17" key="1">
    <citation type="submission" date="2016-11" db="EMBL/GenBank/DDBJ databases">
        <authorList>
            <person name="Varghese N."/>
            <person name="Submissions S."/>
        </authorList>
    </citation>
    <scope>NUCLEOTIDE SEQUENCE [LARGE SCALE GENOMIC DNA]</scope>
    <source>
        <strain evidence="17">DSM 26134</strain>
    </source>
</reference>
<dbReference type="Gene3D" id="3.40.710.10">
    <property type="entry name" value="DD-peptidase/beta-lactamase superfamily"/>
    <property type="match status" value="1"/>
</dbReference>
<evidence type="ECO:0000256" key="9">
    <source>
        <dbReference type="ARBA" id="ARBA00023268"/>
    </source>
</evidence>
<feature type="domain" description="Penicillin-binding C-terminal" evidence="15">
    <location>
        <begin position="713"/>
        <end position="801"/>
    </location>
</feature>
<feature type="domain" description="Penicillin-binding protein transpeptidase" evidence="13">
    <location>
        <begin position="321"/>
        <end position="452"/>
    </location>
</feature>